<dbReference type="EMBL" id="CAEZYK010000017">
    <property type="protein sequence ID" value="CAB4719010.1"/>
    <property type="molecule type" value="Genomic_DNA"/>
</dbReference>
<sequence>MNEVKIFQPVTLKVASMLRQISDTGTHPGGFTDSSGLPIADFASTDSTALIAFNNSLPVGAVYLAKIIDDQAKGSVIISRNNPKVNVDLELAKAAVDFVYDNDIEYLELWGHGPTGFLVEAAAEAGLISQRELHEMEIPLPLESSAKFLPEVTVRTFIPGNDEEPWLKLNHRSFVNDPDQGQWTRETLAERMSRPWFDPELFIIIEADKTIIGSCWVQIHPASANRKKFGEIYVIGVDPDYHGRGLGRALVEAGLALIAKNDCAIGTIFVDVKNTIAFSLYQKIGFTNRRIDRLYVWTSPTEKGKSG</sequence>
<protein>
    <submittedName>
        <fullName evidence="4">Unannotated protein</fullName>
    </submittedName>
</protein>
<organism evidence="4">
    <name type="scientific">freshwater metagenome</name>
    <dbReference type="NCBI Taxonomy" id="449393"/>
    <lineage>
        <taxon>unclassified sequences</taxon>
        <taxon>metagenomes</taxon>
        <taxon>ecological metagenomes</taxon>
    </lineage>
</organism>
<feature type="domain" description="N-acetyltransferase" evidence="1">
    <location>
        <begin position="152"/>
        <end position="307"/>
    </location>
</feature>
<dbReference type="CDD" id="cd04301">
    <property type="entry name" value="NAT_SF"/>
    <property type="match status" value="1"/>
</dbReference>
<gene>
    <name evidence="2" type="ORF">UFOPK2683_00474</name>
    <name evidence="3" type="ORF">UFOPK3605_00436</name>
    <name evidence="4" type="ORF">UFOPK3897_00200</name>
    <name evidence="5" type="ORF">UFOPK4121_00504</name>
</gene>
<reference evidence="4" key="1">
    <citation type="submission" date="2020-05" db="EMBL/GenBank/DDBJ databases">
        <authorList>
            <person name="Chiriac C."/>
            <person name="Salcher M."/>
            <person name="Ghai R."/>
            <person name="Kavagutti S V."/>
        </authorList>
    </citation>
    <scope>NUCLEOTIDE SEQUENCE</scope>
</reference>
<evidence type="ECO:0000259" key="1">
    <source>
        <dbReference type="PROSITE" id="PS51186"/>
    </source>
</evidence>
<dbReference type="PANTHER" id="PTHR43072">
    <property type="entry name" value="N-ACETYLTRANSFERASE"/>
    <property type="match status" value="1"/>
</dbReference>
<evidence type="ECO:0000313" key="5">
    <source>
        <dbReference type="EMBL" id="CAB5018559.1"/>
    </source>
</evidence>
<evidence type="ECO:0000313" key="3">
    <source>
        <dbReference type="EMBL" id="CAB4900059.1"/>
    </source>
</evidence>
<dbReference type="InterPro" id="IPR016181">
    <property type="entry name" value="Acyl_CoA_acyltransferase"/>
</dbReference>
<dbReference type="Pfam" id="PF00583">
    <property type="entry name" value="Acetyltransf_1"/>
    <property type="match status" value="1"/>
</dbReference>
<dbReference type="EMBL" id="CAFBOF010000002">
    <property type="protein sequence ID" value="CAB4969047.1"/>
    <property type="molecule type" value="Genomic_DNA"/>
</dbReference>
<dbReference type="GO" id="GO:0016747">
    <property type="term" value="F:acyltransferase activity, transferring groups other than amino-acyl groups"/>
    <property type="evidence" value="ECO:0007669"/>
    <property type="project" value="InterPro"/>
</dbReference>
<evidence type="ECO:0000313" key="2">
    <source>
        <dbReference type="EMBL" id="CAB4719010.1"/>
    </source>
</evidence>
<dbReference type="AlphaFoldDB" id="A0A6J7LLH5"/>
<accession>A0A6J7LLH5</accession>
<evidence type="ECO:0000313" key="4">
    <source>
        <dbReference type="EMBL" id="CAB4969047.1"/>
    </source>
</evidence>
<proteinExistence type="predicted"/>
<dbReference type="InterPro" id="IPR000182">
    <property type="entry name" value="GNAT_dom"/>
</dbReference>
<dbReference type="Gene3D" id="3.40.630.30">
    <property type="match status" value="1"/>
</dbReference>
<dbReference type="PANTHER" id="PTHR43072:SF60">
    <property type="entry name" value="L-2,4-DIAMINOBUTYRIC ACID ACETYLTRANSFERASE"/>
    <property type="match status" value="1"/>
</dbReference>
<dbReference type="EMBL" id="CAFBMM010000011">
    <property type="protein sequence ID" value="CAB4900059.1"/>
    <property type="molecule type" value="Genomic_DNA"/>
</dbReference>
<dbReference type="SUPFAM" id="SSF55729">
    <property type="entry name" value="Acyl-CoA N-acyltransferases (Nat)"/>
    <property type="match status" value="1"/>
</dbReference>
<name>A0A6J7LLH5_9ZZZZ</name>
<dbReference type="EMBL" id="CAFBPQ010000010">
    <property type="protein sequence ID" value="CAB5018559.1"/>
    <property type="molecule type" value="Genomic_DNA"/>
</dbReference>
<dbReference type="PROSITE" id="PS51186">
    <property type="entry name" value="GNAT"/>
    <property type="match status" value="1"/>
</dbReference>